<dbReference type="Gene3D" id="3.40.50.360">
    <property type="match status" value="1"/>
</dbReference>
<feature type="domain" description="NADPH-dependent FMN reductase-like" evidence="1">
    <location>
        <begin position="4"/>
        <end position="146"/>
    </location>
</feature>
<gene>
    <name evidence="2" type="ORF">CBW24_11125</name>
</gene>
<accession>A0A291M0K3</accession>
<dbReference type="GO" id="GO:0010181">
    <property type="term" value="F:FMN binding"/>
    <property type="evidence" value="ECO:0007669"/>
    <property type="project" value="TreeGrafter"/>
</dbReference>
<evidence type="ECO:0000313" key="3">
    <source>
        <dbReference type="Proteomes" id="UP000219050"/>
    </source>
</evidence>
<dbReference type="Proteomes" id="UP000219050">
    <property type="component" value="Chromosome"/>
</dbReference>
<proteinExistence type="predicted"/>
<dbReference type="Pfam" id="PF03358">
    <property type="entry name" value="FMN_red"/>
    <property type="match status" value="1"/>
</dbReference>
<dbReference type="InterPro" id="IPR050712">
    <property type="entry name" value="NAD(P)H-dep_reductase"/>
</dbReference>
<evidence type="ECO:0000259" key="1">
    <source>
        <dbReference type="Pfam" id="PF03358"/>
    </source>
</evidence>
<evidence type="ECO:0000313" key="2">
    <source>
        <dbReference type="EMBL" id="ATI42501.1"/>
    </source>
</evidence>
<sequence>MKTITVLVGSLRQNSMNRALARALEVAGKDRFRFVYADLAPLPMYNDDLWADVPDAVTALKQQLAETDGVLFVTPEYNRSIPPVLSNAIAWASKPYGENSWAGLPAAVAGTSPGPVGAAGAQIHLKSMLPVLDMLVFGQPELYVQGSADMFDDTLGTTREDTRVFFEDWAAKFDAFLDRVARQDTRIAAE</sequence>
<dbReference type="GO" id="GO:0005829">
    <property type="term" value="C:cytosol"/>
    <property type="evidence" value="ECO:0007669"/>
    <property type="project" value="TreeGrafter"/>
</dbReference>
<protein>
    <recommendedName>
        <fullName evidence="1">NADPH-dependent FMN reductase-like domain-containing protein</fullName>
    </recommendedName>
</protein>
<dbReference type="GO" id="GO:0016491">
    <property type="term" value="F:oxidoreductase activity"/>
    <property type="evidence" value="ECO:0007669"/>
    <property type="project" value="InterPro"/>
</dbReference>
<dbReference type="OrthoDB" id="9812295at2"/>
<dbReference type="InterPro" id="IPR029039">
    <property type="entry name" value="Flavoprotein-like_sf"/>
</dbReference>
<dbReference type="RefSeq" id="WP_088661570.1">
    <property type="nucleotide sequence ID" value="NZ_CP021404.1"/>
</dbReference>
<dbReference type="InterPro" id="IPR005025">
    <property type="entry name" value="FMN_Rdtase-like_dom"/>
</dbReference>
<organism evidence="2 3">
    <name type="scientific">Pacificitalea manganoxidans</name>
    <dbReference type="NCBI Taxonomy" id="1411902"/>
    <lineage>
        <taxon>Bacteria</taxon>
        <taxon>Pseudomonadati</taxon>
        <taxon>Pseudomonadota</taxon>
        <taxon>Alphaproteobacteria</taxon>
        <taxon>Rhodobacterales</taxon>
        <taxon>Paracoccaceae</taxon>
        <taxon>Pacificitalea</taxon>
    </lineage>
</organism>
<dbReference type="AlphaFoldDB" id="A0A291M0K3"/>
<name>A0A291M0K3_9RHOB</name>
<keyword evidence="3" id="KW-1185">Reference proteome</keyword>
<dbReference type="SUPFAM" id="SSF52218">
    <property type="entry name" value="Flavoproteins"/>
    <property type="match status" value="1"/>
</dbReference>
<dbReference type="EMBL" id="CP021404">
    <property type="protein sequence ID" value="ATI42501.1"/>
    <property type="molecule type" value="Genomic_DNA"/>
</dbReference>
<dbReference type="PANTHER" id="PTHR30543:SF21">
    <property type="entry name" value="NAD(P)H-DEPENDENT FMN REDUCTASE LOT6"/>
    <property type="match status" value="1"/>
</dbReference>
<dbReference type="PANTHER" id="PTHR30543">
    <property type="entry name" value="CHROMATE REDUCTASE"/>
    <property type="match status" value="1"/>
</dbReference>
<dbReference type="KEGG" id="cmag:CBW24_11125"/>
<reference evidence="2" key="1">
    <citation type="submission" date="2017-05" db="EMBL/GenBank/DDBJ databases">
        <title>Comparative genomic and metabolic analysis of manganese-oxidizing mechanisms in Celeribater manganoxidans DY25T: its adaption to the environment of polymetallic nodule.</title>
        <authorList>
            <person name="Wang X."/>
        </authorList>
    </citation>
    <scope>NUCLEOTIDE SEQUENCE [LARGE SCALE GENOMIC DNA]</scope>
    <source>
        <strain evidence="2">DY25</strain>
    </source>
</reference>